<feature type="transmembrane region" description="Helical" evidence="1">
    <location>
        <begin position="32"/>
        <end position="49"/>
    </location>
</feature>
<feature type="transmembrane region" description="Helical" evidence="1">
    <location>
        <begin position="6"/>
        <end position="25"/>
    </location>
</feature>
<organism evidence="2">
    <name type="scientific">viral metagenome</name>
    <dbReference type="NCBI Taxonomy" id="1070528"/>
    <lineage>
        <taxon>unclassified sequences</taxon>
        <taxon>metagenomes</taxon>
        <taxon>organismal metagenomes</taxon>
    </lineage>
</organism>
<name>A0A6C0CQB0_9ZZZZ</name>
<keyword evidence="1" id="KW-1133">Transmembrane helix</keyword>
<protein>
    <submittedName>
        <fullName evidence="2">Uncharacterized protein</fullName>
    </submittedName>
</protein>
<sequence length="60" mass="7472">MDIFKIILGIVFLNMIFEIYIRFFPYSKRENVMVYQIWLNIVFILYIILPREVGTFWYNN</sequence>
<dbReference type="EMBL" id="MN739460">
    <property type="protein sequence ID" value="QHT05894.1"/>
    <property type="molecule type" value="Genomic_DNA"/>
</dbReference>
<evidence type="ECO:0000313" key="2">
    <source>
        <dbReference type="EMBL" id="QHT05894.1"/>
    </source>
</evidence>
<reference evidence="2" key="1">
    <citation type="journal article" date="2020" name="Nature">
        <title>Giant virus diversity and host interactions through global metagenomics.</title>
        <authorList>
            <person name="Schulz F."/>
            <person name="Roux S."/>
            <person name="Paez-Espino D."/>
            <person name="Jungbluth S."/>
            <person name="Walsh D.A."/>
            <person name="Denef V.J."/>
            <person name="McMahon K.D."/>
            <person name="Konstantinidis K.T."/>
            <person name="Eloe-Fadrosh E.A."/>
            <person name="Kyrpides N.C."/>
            <person name="Woyke T."/>
        </authorList>
    </citation>
    <scope>NUCLEOTIDE SEQUENCE</scope>
    <source>
        <strain evidence="2">GVMAG-M-3300021425-14</strain>
    </source>
</reference>
<keyword evidence="1" id="KW-0472">Membrane</keyword>
<accession>A0A6C0CQB0</accession>
<proteinExistence type="predicted"/>
<keyword evidence="1" id="KW-0812">Transmembrane</keyword>
<evidence type="ECO:0000256" key="1">
    <source>
        <dbReference type="SAM" id="Phobius"/>
    </source>
</evidence>
<dbReference type="AlphaFoldDB" id="A0A6C0CQB0"/>